<keyword evidence="1" id="KW-0106">Calcium</keyword>
<evidence type="ECO:0000313" key="4">
    <source>
        <dbReference type="Proteomes" id="UP000019384"/>
    </source>
</evidence>
<evidence type="ECO:0000256" key="2">
    <source>
        <dbReference type="SAM" id="MobiDB-lite"/>
    </source>
</evidence>
<sequence>MGKHQKFAIGNEMLQSFPSPSAAVIDVPAPPPRQNQPIYPQQKQQYPPHVQQSPQPPPRFPPPPQQVHTPIQRPIQRQQPAIRQQIIQPQPLSARPKAPQQLEVSRLSSSSSASSIYTPAGDIGRRVASDTHQNQGYWSNSRSHSRSGSETIAPRLDYDYELEHTYRSRSHAEAVQIPRPRNLRSPVRLNLIDELHRLWKEKVPMTLERSEVRSLLELVRTVPRRSLIESDLADVLFNPDRTPFKSSATRMLFHSYCASPKGLMTDEEFLDLCECLRHMETTYYKNDTNANGAMGFDEFKTTMLGHRISQRTIWSIFQVYASSSGEIKLDSFIECCCAMTKALEISQVVEYGYDHGIAISKNNFFKEFIRLRQ</sequence>
<dbReference type="EMBL" id="HG793125">
    <property type="protein sequence ID" value="CDK24925.1"/>
    <property type="molecule type" value="Genomic_DNA"/>
</dbReference>
<feature type="compositionally biased region" description="Low complexity" evidence="2">
    <location>
        <begin position="139"/>
        <end position="149"/>
    </location>
</feature>
<dbReference type="InterPro" id="IPR018247">
    <property type="entry name" value="EF_Hand_1_Ca_BS"/>
</dbReference>
<feature type="region of interest" description="Disordered" evidence="2">
    <location>
        <begin position="130"/>
        <end position="149"/>
    </location>
</feature>
<accession>W6MT20</accession>
<dbReference type="PROSITE" id="PS00018">
    <property type="entry name" value="EF_HAND_1"/>
    <property type="match status" value="1"/>
</dbReference>
<feature type="compositionally biased region" description="Pro residues" evidence="2">
    <location>
        <begin position="54"/>
        <end position="65"/>
    </location>
</feature>
<protein>
    <recommendedName>
        <fullName evidence="5">EF-hand domain-containing protein</fullName>
    </recommendedName>
</protein>
<dbReference type="SUPFAM" id="SSF81995">
    <property type="entry name" value="beta-sandwich domain of Sec23/24"/>
    <property type="match status" value="1"/>
</dbReference>
<dbReference type="Proteomes" id="UP000019384">
    <property type="component" value="Unassembled WGS sequence"/>
</dbReference>
<name>W6MT20_9ASCO</name>
<reference evidence="3" key="2">
    <citation type="submission" date="2014-02" db="EMBL/GenBank/DDBJ databases">
        <title>Complete DNA sequence of /Kuraishia capsulata/ illustrates novel genomic features among budding yeasts (/Saccharomycotina/).</title>
        <authorList>
            <person name="Morales L."/>
            <person name="Noel B."/>
            <person name="Porcel B."/>
            <person name="Marcet-Houben M."/>
            <person name="Hullo M-F."/>
            <person name="Sacerdot C."/>
            <person name="Tekaia F."/>
            <person name="Leh-Louis V."/>
            <person name="Despons L."/>
            <person name="Khanna V."/>
            <person name="Aury J-M."/>
            <person name="Barbe V."/>
            <person name="Couloux A."/>
            <person name="Labadie K."/>
            <person name="Pelletier E."/>
            <person name="Souciet J-L."/>
            <person name="Boekhout T."/>
            <person name="Gabaldon T."/>
            <person name="Wincker P."/>
            <person name="Dujon B."/>
        </authorList>
    </citation>
    <scope>NUCLEOTIDE SEQUENCE</scope>
    <source>
        <strain evidence="3">CBS 1993</strain>
    </source>
</reference>
<keyword evidence="4" id="KW-1185">Reference proteome</keyword>
<proteinExistence type="predicted"/>
<dbReference type="RefSeq" id="XP_022456940.1">
    <property type="nucleotide sequence ID" value="XM_022605476.1"/>
</dbReference>
<feature type="compositionally biased region" description="Low complexity" evidence="2">
    <location>
        <begin position="35"/>
        <end position="53"/>
    </location>
</feature>
<feature type="compositionally biased region" description="Low complexity" evidence="2">
    <location>
        <begin position="66"/>
        <end position="91"/>
    </location>
</feature>
<evidence type="ECO:0008006" key="5">
    <source>
        <dbReference type="Google" id="ProtNLM"/>
    </source>
</evidence>
<feature type="region of interest" description="Disordered" evidence="2">
    <location>
        <begin position="1"/>
        <end position="124"/>
    </location>
</feature>
<feature type="compositionally biased region" description="Low complexity" evidence="2">
    <location>
        <begin position="105"/>
        <end position="115"/>
    </location>
</feature>
<evidence type="ECO:0000256" key="1">
    <source>
        <dbReference type="ARBA" id="ARBA00022837"/>
    </source>
</evidence>
<dbReference type="Gene3D" id="1.10.238.10">
    <property type="entry name" value="EF-hand"/>
    <property type="match status" value="1"/>
</dbReference>
<organism evidence="3 4">
    <name type="scientific">Kuraishia capsulata CBS 1993</name>
    <dbReference type="NCBI Taxonomy" id="1382522"/>
    <lineage>
        <taxon>Eukaryota</taxon>
        <taxon>Fungi</taxon>
        <taxon>Dikarya</taxon>
        <taxon>Ascomycota</taxon>
        <taxon>Saccharomycotina</taxon>
        <taxon>Pichiomycetes</taxon>
        <taxon>Pichiales</taxon>
        <taxon>Pichiaceae</taxon>
        <taxon>Kuraishia</taxon>
    </lineage>
</organism>
<dbReference type="STRING" id="1382522.W6MT20"/>
<evidence type="ECO:0000313" key="3">
    <source>
        <dbReference type="EMBL" id="CDK24925.1"/>
    </source>
</evidence>
<dbReference type="SUPFAM" id="SSF47473">
    <property type="entry name" value="EF-hand"/>
    <property type="match status" value="1"/>
</dbReference>
<dbReference type="OrthoDB" id="10248537at2759"/>
<dbReference type="GeneID" id="34518328"/>
<dbReference type="HOGENOM" id="CLU_741989_0_0_1"/>
<dbReference type="InterPro" id="IPR011992">
    <property type="entry name" value="EF-hand-dom_pair"/>
</dbReference>
<dbReference type="AlphaFoldDB" id="W6MT20"/>
<reference evidence="3" key="1">
    <citation type="submission" date="2013-12" db="EMBL/GenBank/DDBJ databases">
        <authorList>
            <person name="Genoscope - CEA"/>
        </authorList>
    </citation>
    <scope>NUCLEOTIDE SEQUENCE</scope>
    <source>
        <strain evidence="3">CBS 1993</strain>
    </source>
</reference>
<gene>
    <name evidence="3" type="ORF">KUCA_T00000892001</name>
</gene>